<dbReference type="InterPro" id="IPR008979">
    <property type="entry name" value="Galactose-bd-like_sf"/>
</dbReference>
<protein>
    <recommendedName>
        <fullName evidence="3">Glycosyl hydrolases family 2 sugar binding domain-containing protein</fullName>
    </recommendedName>
</protein>
<organism evidence="1 2">
    <name type="scientific">Dictyobacter aurantiacus</name>
    <dbReference type="NCBI Taxonomy" id="1936993"/>
    <lineage>
        <taxon>Bacteria</taxon>
        <taxon>Bacillati</taxon>
        <taxon>Chloroflexota</taxon>
        <taxon>Ktedonobacteria</taxon>
        <taxon>Ktedonobacterales</taxon>
        <taxon>Dictyobacteraceae</taxon>
        <taxon>Dictyobacter</taxon>
    </lineage>
</organism>
<dbReference type="AlphaFoldDB" id="A0A401ZPY1"/>
<name>A0A401ZPY1_9CHLR</name>
<gene>
    <name evidence="1" type="ORF">KDAU_62540</name>
</gene>
<dbReference type="PANTHER" id="PTHR36848">
    <property type="entry name" value="DNA-BINDING PROTEIN (PUTATIVE SECRETED PROTEIN)-RELATED"/>
    <property type="match status" value="1"/>
</dbReference>
<dbReference type="InterPro" id="IPR053161">
    <property type="entry name" value="Ulvan_degrading_GH"/>
</dbReference>
<keyword evidence="2" id="KW-1185">Reference proteome</keyword>
<proteinExistence type="predicted"/>
<dbReference type="EMBL" id="BIFQ01000002">
    <property type="protein sequence ID" value="GCE08925.1"/>
    <property type="molecule type" value="Genomic_DNA"/>
</dbReference>
<dbReference type="OrthoDB" id="9761519at2"/>
<sequence>MTDFQQLFRDPPIDYRLVPFWFWNDAMEEEEISQQIKEMAEKGVGGFFICARQGLEVAYLSEQWFQRVAVAVETAQQYGLHSWLYDEYPYPSGMGGGEVTLQHPDARHRQLLHQSLVVEGPQELSLHGFPQQGGEVRSWLQPGLNHLVVHVEGQRDEDGLRDPLYLSGNFGVSFDPAGTPVIGPRPETGEPKSGIQVGYPYFAGTLCFTREAVLDALPRERTFALAFDGWDQHLHDCVEVLINGHSLGVCCWSPYHWQRASNILRQGQNEIEIRVTNTLSGMLEGSYFEPATHKIITI</sequence>
<reference evidence="2" key="1">
    <citation type="submission" date="2018-12" db="EMBL/GenBank/DDBJ databases">
        <title>Tengunoibacter tsumagoiensis gen. nov., sp. nov., Dictyobacter kobayashii sp. nov., D. alpinus sp. nov., and D. joshuensis sp. nov. and description of Dictyobacteraceae fam. nov. within the order Ktedonobacterales isolated from Tengu-no-mugimeshi.</title>
        <authorList>
            <person name="Wang C.M."/>
            <person name="Zheng Y."/>
            <person name="Sakai Y."/>
            <person name="Toyoda A."/>
            <person name="Minakuchi Y."/>
            <person name="Abe K."/>
            <person name="Yokota A."/>
            <person name="Yabe S."/>
        </authorList>
    </citation>
    <scope>NUCLEOTIDE SEQUENCE [LARGE SCALE GENOMIC DNA]</scope>
    <source>
        <strain evidence="2">S-27</strain>
    </source>
</reference>
<dbReference type="PANTHER" id="PTHR36848:SF2">
    <property type="entry name" value="SECRETED PROTEIN"/>
    <property type="match status" value="1"/>
</dbReference>
<comment type="caution">
    <text evidence="1">The sequence shown here is derived from an EMBL/GenBank/DDBJ whole genome shotgun (WGS) entry which is preliminary data.</text>
</comment>
<evidence type="ECO:0008006" key="3">
    <source>
        <dbReference type="Google" id="ProtNLM"/>
    </source>
</evidence>
<dbReference type="Proteomes" id="UP000287224">
    <property type="component" value="Unassembled WGS sequence"/>
</dbReference>
<evidence type="ECO:0000313" key="1">
    <source>
        <dbReference type="EMBL" id="GCE08925.1"/>
    </source>
</evidence>
<dbReference type="SUPFAM" id="SSF49785">
    <property type="entry name" value="Galactose-binding domain-like"/>
    <property type="match status" value="1"/>
</dbReference>
<accession>A0A401ZPY1</accession>
<dbReference type="Gene3D" id="2.60.120.260">
    <property type="entry name" value="Galactose-binding domain-like"/>
    <property type="match status" value="1"/>
</dbReference>
<evidence type="ECO:0000313" key="2">
    <source>
        <dbReference type="Proteomes" id="UP000287224"/>
    </source>
</evidence>
<dbReference type="RefSeq" id="WP_126601394.1">
    <property type="nucleotide sequence ID" value="NZ_BIFQ01000002.1"/>
</dbReference>